<dbReference type="InterPro" id="IPR016161">
    <property type="entry name" value="Ald_DH/histidinol_DH"/>
</dbReference>
<organism evidence="6 7">
    <name type="scientific">candidate division WWE3 bacterium CG06_land_8_20_14_3_00_42_16</name>
    <dbReference type="NCBI Taxonomy" id="1975083"/>
    <lineage>
        <taxon>Bacteria</taxon>
        <taxon>Katanobacteria</taxon>
    </lineage>
</organism>
<dbReference type="SUPFAM" id="SSF53720">
    <property type="entry name" value="ALDH-like"/>
    <property type="match status" value="1"/>
</dbReference>
<evidence type="ECO:0000256" key="4">
    <source>
        <dbReference type="RuleBase" id="RU003345"/>
    </source>
</evidence>
<proteinExistence type="inferred from homology"/>
<comment type="similarity">
    <text evidence="1 4">Belongs to the aldehyde dehydrogenase family.</text>
</comment>
<protein>
    <submittedName>
        <fullName evidence="6">NADP-dependent glyceraldehyde-3-phosphate dehydrogenase</fullName>
    </submittedName>
</protein>
<dbReference type="AlphaFoldDB" id="A0A2M7AMW7"/>
<evidence type="ECO:0000259" key="5">
    <source>
        <dbReference type="Pfam" id="PF00171"/>
    </source>
</evidence>
<dbReference type="InterPro" id="IPR015590">
    <property type="entry name" value="Aldehyde_DH_dom"/>
</dbReference>
<dbReference type="PANTHER" id="PTHR42991:SF1">
    <property type="entry name" value="ALDEHYDE DEHYDROGENASE"/>
    <property type="match status" value="1"/>
</dbReference>
<dbReference type="Pfam" id="PF00171">
    <property type="entry name" value="Aldedh"/>
    <property type="match status" value="1"/>
</dbReference>
<gene>
    <name evidence="6" type="ORF">COS81_02805</name>
</gene>
<dbReference type="InterPro" id="IPR016162">
    <property type="entry name" value="Ald_DH_N"/>
</dbReference>
<dbReference type="InterPro" id="IPR016163">
    <property type="entry name" value="Ald_DH_C"/>
</dbReference>
<dbReference type="InterPro" id="IPR029510">
    <property type="entry name" value="Ald_DH_CS_GLU"/>
</dbReference>
<keyword evidence="2 4" id="KW-0560">Oxidoreductase</keyword>
<sequence length="495" mass="53395">MDFFQELTLGEKKGVPFYRLYINGEWMESAKNESFEVFNPADGGLVAHVAKSGVNEAAKAVEAAFLARSAMEDLSPFERSEILLKAADLLIQYQDCLSERIVLEAGKPITDAYHELAAGIKRLQFGAEEARSIKGEYLPGGTTSADGKNKWGIVLRKPLGVVLGITPFNYPLFIPLSKIVPALAAGNTIVLKPASDDPTPALYLAQIFAEAGLPAGTLNVLTGGGAEVGDYLVSHPKIDMVSFTGSTQVGRRIAEKAVFAKLHLELGGKSPAIISQKADLDFAAKESVKGALKFSGQRCDAISRLLVEEPVYKEFVEKVIEEVKKWKAGDPKDPAIQVGPLINEAGLKKVLMLVNDALDKGAILELGEELNEQQGLLVKPIVLSGVTPHMRIAWEETFGPVVTVIRVKNLDEALDITNQSEFGLDSSIFTQDVDEALYFARHLQSGTVQVNGAPAHGVGDFPFGGDEESGLGREGIGLSVDEMSRLHTVVFNPRK</sequence>
<dbReference type="EMBL" id="PEWD01000058">
    <property type="protein sequence ID" value="PIU68746.1"/>
    <property type="molecule type" value="Genomic_DNA"/>
</dbReference>
<accession>A0A2M7AMW7</accession>
<dbReference type="InterPro" id="IPR051020">
    <property type="entry name" value="ALDH-related_metabolic_enz"/>
</dbReference>
<name>A0A2M7AMW7_UNCKA</name>
<dbReference type="Gene3D" id="3.40.605.10">
    <property type="entry name" value="Aldehyde Dehydrogenase, Chain A, domain 1"/>
    <property type="match status" value="1"/>
</dbReference>
<dbReference type="FunFam" id="3.40.605.10:FF:000007">
    <property type="entry name" value="NAD/NADP-dependent betaine aldehyde dehydrogenase"/>
    <property type="match status" value="1"/>
</dbReference>
<evidence type="ECO:0000256" key="2">
    <source>
        <dbReference type="ARBA" id="ARBA00023002"/>
    </source>
</evidence>
<dbReference type="PROSITE" id="PS00687">
    <property type="entry name" value="ALDEHYDE_DEHYDR_GLU"/>
    <property type="match status" value="1"/>
</dbReference>
<feature type="active site" evidence="3">
    <location>
        <position position="265"/>
    </location>
</feature>
<dbReference type="PANTHER" id="PTHR42991">
    <property type="entry name" value="ALDEHYDE DEHYDROGENASE"/>
    <property type="match status" value="1"/>
</dbReference>
<dbReference type="FunFam" id="3.40.309.10:FF:000009">
    <property type="entry name" value="Aldehyde dehydrogenase A"/>
    <property type="match status" value="1"/>
</dbReference>
<dbReference type="Proteomes" id="UP000229916">
    <property type="component" value="Unassembled WGS sequence"/>
</dbReference>
<evidence type="ECO:0000256" key="3">
    <source>
        <dbReference type="PROSITE-ProRule" id="PRU10007"/>
    </source>
</evidence>
<reference evidence="7" key="1">
    <citation type="submission" date="2017-09" db="EMBL/GenBank/DDBJ databases">
        <title>Depth-based differentiation of microbial function through sediment-hosted aquifers and enrichment of novel symbionts in the deep terrestrial subsurface.</title>
        <authorList>
            <person name="Probst A.J."/>
            <person name="Ladd B."/>
            <person name="Jarett J.K."/>
            <person name="Geller-Mcgrath D.E."/>
            <person name="Sieber C.M.K."/>
            <person name="Emerson J.B."/>
            <person name="Anantharaman K."/>
            <person name="Thomas B.C."/>
            <person name="Malmstrom R."/>
            <person name="Stieglmeier M."/>
            <person name="Klingl A."/>
            <person name="Woyke T."/>
            <person name="Ryan C.M."/>
            <person name="Banfield J.F."/>
        </authorList>
    </citation>
    <scope>NUCLEOTIDE SEQUENCE [LARGE SCALE GENOMIC DNA]</scope>
</reference>
<dbReference type="GO" id="GO:0008911">
    <property type="term" value="F:lactaldehyde dehydrogenase (NAD+) activity"/>
    <property type="evidence" value="ECO:0007669"/>
    <property type="project" value="TreeGrafter"/>
</dbReference>
<evidence type="ECO:0000313" key="7">
    <source>
        <dbReference type="Proteomes" id="UP000229916"/>
    </source>
</evidence>
<evidence type="ECO:0000313" key="6">
    <source>
        <dbReference type="EMBL" id="PIU68746.1"/>
    </source>
</evidence>
<comment type="caution">
    <text evidence="6">The sequence shown here is derived from an EMBL/GenBank/DDBJ whole genome shotgun (WGS) entry which is preliminary data.</text>
</comment>
<dbReference type="Gene3D" id="3.40.309.10">
    <property type="entry name" value="Aldehyde Dehydrogenase, Chain A, domain 2"/>
    <property type="match status" value="1"/>
</dbReference>
<feature type="domain" description="Aldehyde dehydrogenase" evidence="5">
    <location>
        <begin position="26"/>
        <end position="489"/>
    </location>
</feature>
<evidence type="ECO:0000256" key="1">
    <source>
        <dbReference type="ARBA" id="ARBA00009986"/>
    </source>
</evidence>